<proteinExistence type="predicted"/>
<organism evidence="2 3">
    <name type="scientific">Candidatus Aphodousia faecigallinarum</name>
    <dbReference type="NCBI Taxonomy" id="2840677"/>
    <lineage>
        <taxon>Bacteria</taxon>
        <taxon>Pseudomonadati</taxon>
        <taxon>Pseudomonadota</taxon>
        <taxon>Betaproteobacteria</taxon>
        <taxon>Burkholderiales</taxon>
        <taxon>Sutterellaceae</taxon>
        <taxon>Sutterellaceae incertae sedis</taxon>
        <taxon>Candidatus Aphodousia</taxon>
    </lineage>
</organism>
<dbReference type="PANTHER" id="PTHR43433:SF5">
    <property type="entry name" value="AB HYDROLASE-1 DOMAIN-CONTAINING PROTEIN"/>
    <property type="match status" value="1"/>
</dbReference>
<dbReference type="Pfam" id="PF00561">
    <property type="entry name" value="Abhydrolase_1"/>
    <property type="match status" value="1"/>
</dbReference>
<dbReference type="GO" id="GO:0046503">
    <property type="term" value="P:glycerolipid catabolic process"/>
    <property type="evidence" value="ECO:0007669"/>
    <property type="project" value="TreeGrafter"/>
</dbReference>
<reference evidence="2" key="1">
    <citation type="submission" date="2020-10" db="EMBL/GenBank/DDBJ databases">
        <authorList>
            <person name="Gilroy R."/>
        </authorList>
    </citation>
    <scope>NUCLEOTIDE SEQUENCE</scope>
    <source>
        <strain evidence="2">7463</strain>
    </source>
</reference>
<dbReference type="EMBL" id="DVMY01000085">
    <property type="protein sequence ID" value="HIU37693.1"/>
    <property type="molecule type" value="Genomic_DNA"/>
</dbReference>
<evidence type="ECO:0000313" key="2">
    <source>
        <dbReference type="EMBL" id="HIU37693.1"/>
    </source>
</evidence>
<dbReference type="Proteomes" id="UP000824083">
    <property type="component" value="Unassembled WGS sequence"/>
</dbReference>
<evidence type="ECO:0000259" key="1">
    <source>
        <dbReference type="Pfam" id="PF00561"/>
    </source>
</evidence>
<accession>A0A9D1LEI4</accession>
<dbReference type="InterPro" id="IPR050471">
    <property type="entry name" value="AB_hydrolase"/>
</dbReference>
<dbReference type="AlphaFoldDB" id="A0A9D1LEI4"/>
<keyword evidence="2" id="KW-0378">Hydrolase</keyword>
<protein>
    <submittedName>
        <fullName evidence="2">Alpha/beta hydrolase</fullName>
    </submittedName>
</protein>
<dbReference type="InterPro" id="IPR000073">
    <property type="entry name" value="AB_hydrolase_1"/>
</dbReference>
<name>A0A9D1LEI4_9BURK</name>
<reference evidence="2" key="2">
    <citation type="journal article" date="2021" name="PeerJ">
        <title>Extensive microbial diversity within the chicken gut microbiome revealed by metagenomics and culture.</title>
        <authorList>
            <person name="Gilroy R."/>
            <person name="Ravi A."/>
            <person name="Getino M."/>
            <person name="Pursley I."/>
            <person name="Horton D.L."/>
            <person name="Alikhan N.F."/>
            <person name="Baker D."/>
            <person name="Gharbi K."/>
            <person name="Hall N."/>
            <person name="Watson M."/>
            <person name="Adriaenssens E.M."/>
            <person name="Foster-Nyarko E."/>
            <person name="Jarju S."/>
            <person name="Secka A."/>
            <person name="Antonio M."/>
            <person name="Oren A."/>
            <person name="Chaudhuri R.R."/>
            <person name="La Ragione R."/>
            <person name="Hildebrand F."/>
            <person name="Pallen M.J."/>
        </authorList>
    </citation>
    <scope>NUCLEOTIDE SEQUENCE</scope>
    <source>
        <strain evidence="2">7463</strain>
    </source>
</reference>
<comment type="caution">
    <text evidence="2">The sequence shown here is derived from an EMBL/GenBank/DDBJ whole genome shotgun (WGS) entry which is preliminary data.</text>
</comment>
<gene>
    <name evidence="2" type="ORF">IAC56_05410</name>
</gene>
<evidence type="ECO:0000313" key="3">
    <source>
        <dbReference type="Proteomes" id="UP000824083"/>
    </source>
</evidence>
<feature type="domain" description="AB hydrolase-1" evidence="1">
    <location>
        <begin position="23"/>
        <end position="278"/>
    </location>
</feature>
<dbReference type="SUPFAM" id="SSF53474">
    <property type="entry name" value="alpha/beta-Hydrolases"/>
    <property type="match status" value="1"/>
</dbReference>
<sequence>MREVKTTDNINIAYDIYGDDASPAILLIMGLGMPSQAWPKHLIEQLVQQGLRVVVFDNRDSGHSSKIDLPVGMFSVYRAIFQTLLRKPVKGCYSLEDMAADAVSILDELKIKRAHVMGISMGAMIAQVIAYLYPQRVASLISVMGASGNPRTGLGKFGAIKSLLNKPAKDNDLEAMQVYLTKMFKAIGTSGQSYSKEQIRDVAQAMVQSGYEQTWSYRQLLAILSSGDRSKSLKRIMAPTLVIHGRKDPLLPIRAGEEVMRLIPNSKMLSVDKMGHDLPDVVIDQIIPAISKHCHRYKG</sequence>
<dbReference type="PANTHER" id="PTHR43433">
    <property type="entry name" value="HYDROLASE, ALPHA/BETA FOLD FAMILY PROTEIN"/>
    <property type="match status" value="1"/>
</dbReference>
<dbReference type="InterPro" id="IPR029058">
    <property type="entry name" value="AB_hydrolase_fold"/>
</dbReference>
<dbReference type="Gene3D" id="3.40.50.1820">
    <property type="entry name" value="alpha/beta hydrolase"/>
    <property type="match status" value="1"/>
</dbReference>
<dbReference type="GO" id="GO:0004806">
    <property type="term" value="F:triacylglycerol lipase activity"/>
    <property type="evidence" value="ECO:0007669"/>
    <property type="project" value="TreeGrafter"/>
</dbReference>